<dbReference type="AlphaFoldDB" id="A0A6A6HHL1"/>
<evidence type="ECO:0000313" key="2">
    <source>
        <dbReference type="EMBL" id="KAF2237537.1"/>
    </source>
</evidence>
<feature type="region of interest" description="Disordered" evidence="1">
    <location>
        <begin position="1"/>
        <end position="220"/>
    </location>
</feature>
<gene>
    <name evidence="2" type="ORF">EV356DRAFT_378162</name>
</gene>
<feature type="compositionally biased region" description="Low complexity" evidence="1">
    <location>
        <begin position="87"/>
        <end position="111"/>
    </location>
</feature>
<proteinExistence type="predicted"/>
<evidence type="ECO:0000313" key="3">
    <source>
        <dbReference type="Proteomes" id="UP000800092"/>
    </source>
</evidence>
<dbReference type="OrthoDB" id="5396252at2759"/>
<evidence type="ECO:0000256" key="1">
    <source>
        <dbReference type="SAM" id="MobiDB-lite"/>
    </source>
</evidence>
<accession>A0A6A6HHL1</accession>
<feature type="compositionally biased region" description="Polar residues" evidence="1">
    <location>
        <begin position="38"/>
        <end position="57"/>
    </location>
</feature>
<sequence>MPMKFAKGFGRRKSSGNALDYELPSENAPSSFRVLERPQSNATMSFDSSPAVTSRNSGGRHFGSPQTRSSGEDDGLGSNRGSGGSGNTTNSASTGYYDSSSAASARFSSHSTLPQADPDEELFPVRRSKTFHPEVNTFKDLPPPPKHKERTFSFGRIGKRASSPPRPKTGVDLKQSQDINPPTTRERAQTTSSYATESSYASTVVPPPPNLDPSPSLVDSDFGADFGTNMFDGLGKRSSVTLDQLPRKTPSPTAPLPRSPAGLRASIPTKSNLSIKSYALTIETRSRPRSRGIPLFMGKSDFP</sequence>
<feature type="compositionally biased region" description="Low complexity" evidence="1">
    <location>
        <begin position="190"/>
        <end position="204"/>
    </location>
</feature>
<reference evidence="2" key="1">
    <citation type="journal article" date="2020" name="Stud. Mycol.">
        <title>101 Dothideomycetes genomes: a test case for predicting lifestyles and emergence of pathogens.</title>
        <authorList>
            <person name="Haridas S."/>
            <person name="Albert R."/>
            <person name="Binder M."/>
            <person name="Bloem J."/>
            <person name="Labutti K."/>
            <person name="Salamov A."/>
            <person name="Andreopoulos B."/>
            <person name="Baker S."/>
            <person name="Barry K."/>
            <person name="Bills G."/>
            <person name="Bluhm B."/>
            <person name="Cannon C."/>
            <person name="Castanera R."/>
            <person name="Culley D."/>
            <person name="Daum C."/>
            <person name="Ezra D."/>
            <person name="Gonzalez J."/>
            <person name="Henrissat B."/>
            <person name="Kuo A."/>
            <person name="Liang C."/>
            <person name="Lipzen A."/>
            <person name="Lutzoni F."/>
            <person name="Magnuson J."/>
            <person name="Mondo S."/>
            <person name="Nolan M."/>
            <person name="Ohm R."/>
            <person name="Pangilinan J."/>
            <person name="Park H.-J."/>
            <person name="Ramirez L."/>
            <person name="Alfaro M."/>
            <person name="Sun H."/>
            <person name="Tritt A."/>
            <person name="Yoshinaga Y."/>
            <person name="Zwiers L.-H."/>
            <person name="Turgeon B."/>
            <person name="Goodwin S."/>
            <person name="Spatafora J."/>
            <person name="Crous P."/>
            <person name="Grigoriev I."/>
        </authorList>
    </citation>
    <scope>NUCLEOTIDE SEQUENCE</scope>
    <source>
        <strain evidence="2">Tuck. ex Michener</strain>
    </source>
</reference>
<dbReference type="Proteomes" id="UP000800092">
    <property type="component" value="Unassembled WGS sequence"/>
</dbReference>
<protein>
    <submittedName>
        <fullName evidence="2">Uncharacterized protein</fullName>
    </submittedName>
</protein>
<keyword evidence="3" id="KW-1185">Reference proteome</keyword>
<feature type="compositionally biased region" description="Polar residues" evidence="1">
    <location>
        <begin position="174"/>
        <end position="183"/>
    </location>
</feature>
<name>A0A6A6HHL1_VIRVR</name>
<feature type="region of interest" description="Disordered" evidence="1">
    <location>
        <begin position="233"/>
        <end position="268"/>
    </location>
</feature>
<organism evidence="2 3">
    <name type="scientific">Viridothelium virens</name>
    <name type="common">Speckled blister lichen</name>
    <name type="synonym">Trypethelium virens</name>
    <dbReference type="NCBI Taxonomy" id="1048519"/>
    <lineage>
        <taxon>Eukaryota</taxon>
        <taxon>Fungi</taxon>
        <taxon>Dikarya</taxon>
        <taxon>Ascomycota</taxon>
        <taxon>Pezizomycotina</taxon>
        <taxon>Dothideomycetes</taxon>
        <taxon>Dothideomycetes incertae sedis</taxon>
        <taxon>Trypetheliales</taxon>
        <taxon>Trypetheliaceae</taxon>
        <taxon>Viridothelium</taxon>
    </lineage>
</organism>
<dbReference type="EMBL" id="ML991779">
    <property type="protein sequence ID" value="KAF2237537.1"/>
    <property type="molecule type" value="Genomic_DNA"/>
</dbReference>